<keyword evidence="3" id="KW-1185">Reference proteome</keyword>
<dbReference type="Pfam" id="PF00188">
    <property type="entry name" value="CAP"/>
    <property type="match status" value="1"/>
</dbReference>
<reference evidence="3" key="1">
    <citation type="journal article" date="2019" name="Int. J. Syst. Evol. Microbiol.">
        <title>The Global Catalogue of Microorganisms (GCM) 10K type strain sequencing project: providing services to taxonomists for standard genome sequencing and annotation.</title>
        <authorList>
            <consortium name="The Broad Institute Genomics Platform"/>
            <consortium name="The Broad Institute Genome Sequencing Center for Infectious Disease"/>
            <person name="Wu L."/>
            <person name="Ma J."/>
        </authorList>
    </citation>
    <scope>NUCLEOTIDE SEQUENCE [LARGE SCALE GENOMIC DNA]</scope>
    <source>
        <strain evidence="3">KCTC 52925</strain>
    </source>
</reference>
<evidence type="ECO:0000259" key="1">
    <source>
        <dbReference type="Pfam" id="PF00188"/>
    </source>
</evidence>
<name>A0ABW5X5K3_9FLAO</name>
<comment type="caution">
    <text evidence="2">The sequence shown here is derived from an EMBL/GenBank/DDBJ whole genome shotgun (WGS) entry which is preliminary data.</text>
</comment>
<sequence length="168" mass="19183">MKNITTVGLFLLACTFFLTSCSKESIDEQVTSYDQVATRATDYNYDLIEVQILEEINIYRKANGLADLKPLKELSIEAEDHNFYMIDEGVVSHDNFSFRASYIMNATGAREVSENVAYGYRTADAVVKAWLKSKEHKQNIEDSHTHFGISVRQDAEGKNYFTNIFIKK</sequence>
<protein>
    <submittedName>
        <fullName evidence="2">CAP domain-containing protein</fullName>
    </submittedName>
</protein>
<gene>
    <name evidence="2" type="ORF">ACFSYS_11025</name>
</gene>
<dbReference type="PANTHER" id="PTHR31157">
    <property type="entry name" value="SCP DOMAIN-CONTAINING PROTEIN"/>
    <property type="match status" value="1"/>
</dbReference>
<dbReference type="Gene3D" id="3.40.33.10">
    <property type="entry name" value="CAP"/>
    <property type="match status" value="1"/>
</dbReference>
<dbReference type="PROSITE" id="PS51257">
    <property type="entry name" value="PROKAR_LIPOPROTEIN"/>
    <property type="match status" value="1"/>
</dbReference>
<proteinExistence type="predicted"/>
<dbReference type="InterPro" id="IPR014044">
    <property type="entry name" value="CAP_dom"/>
</dbReference>
<dbReference type="InterPro" id="IPR035940">
    <property type="entry name" value="CAP_sf"/>
</dbReference>
<evidence type="ECO:0000313" key="2">
    <source>
        <dbReference type="EMBL" id="MFD2833823.1"/>
    </source>
</evidence>
<organism evidence="2 3">
    <name type="scientific">Christiangramia antarctica</name>
    <dbReference type="NCBI Taxonomy" id="2058158"/>
    <lineage>
        <taxon>Bacteria</taxon>
        <taxon>Pseudomonadati</taxon>
        <taxon>Bacteroidota</taxon>
        <taxon>Flavobacteriia</taxon>
        <taxon>Flavobacteriales</taxon>
        <taxon>Flavobacteriaceae</taxon>
        <taxon>Christiangramia</taxon>
    </lineage>
</organism>
<dbReference type="Proteomes" id="UP001597438">
    <property type="component" value="Unassembled WGS sequence"/>
</dbReference>
<dbReference type="RefSeq" id="WP_251742979.1">
    <property type="nucleotide sequence ID" value="NZ_JBHUOJ010000024.1"/>
</dbReference>
<dbReference type="EMBL" id="JBHUOJ010000024">
    <property type="protein sequence ID" value="MFD2833823.1"/>
    <property type="molecule type" value="Genomic_DNA"/>
</dbReference>
<accession>A0ABW5X5K3</accession>
<feature type="domain" description="SCP" evidence="1">
    <location>
        <begin position="53"/>
        <end position="162"/>
    </location>
</feature>
<dbReference type="PANTHER" id="PTHR31157:SF1">
    <property type="entry name" value="SCP DOMAIN-CONTAINING PROTEIN"/>
    <property type="match status" value="1"/>
</dbReference>
<dbReference type="SUPFAM" id="SSF55797">
    <property type="entry name" value="PR-1-like"/>
    <property type="match status" value="1"/>
</dbReference>
<evidence type="ECO:0000313" key="3">
    <source>
        <dbReference type="Proteomes" id="UP001597438"/>
    </source>
</evidence>
<dbReference type="CDD" id="cd05379">
    <property type="entry name" value="CAP_bacterial"/>
    <property type="match status" value="1"/>
</dbReference>